<dbReference type="Proteomes" id="UP000800039">
    <property type="component" value="Unassembled WGS sequence"/>
</dbReference>
<evidence type="ECO:0000313" key="3">
    <source>
        <dbReference type="Proteomes" id="UP000800039"/>
    </source>
</evidence>
<reference evidence="2" key="1">
    <citation type="submission" date="2020-01" db="EMBL/GenBank/DDBJ databases">
        <authorList>
            <consortium name="DOE Joint Genome Institute"/>
            <person name="Haridas S."/>
            <person name="Albert R."/>
            <person name="Binder M."/>
            <person name="Bloem J."/>
            <person name="Labutti K."/>
            <person name="Salamov A."/>
            <person name="Andreopoulos B."/>
            <person name="Baker S.E."/>
            <person name="Barry K."/>
            <person name="Bills G."/>
            <person name="Bluhm B.H."/>
            <person name="Cannon C."/>
            <person name="Castanera R."/>
            <person name="Culley D.E."/>
            <person name="Daum C."/>
            <person name="Ezra D."/>
            <person name="Gonzalez J.B."/>
            <person name="Henrissat B."/>
            <person name="Kuo A."/>
            <person name="Liang C."/>
            <person name="Lipzen A."/>
            <person name="Lutzoni F."/>
            <person name="Magnuson J."/>
            <person name="Mondo S."/>
            <person name="Nolan M."/>
            <person name="Ohm R."/>
            <person name="Pangilinan J."/>
            <person name="Park H.-J."/>
            <person name="Ramirez L."/>
            <person name="Alfaro M."/>
            <person name="Sun H."/>
            <person name="Tritt A."/>
            <person name="Yoshinaga Y."/>
            <person name="Zwiers L.-H."/>
            <person name="Turgeon B.G."/>
            <person name="Goodwin S.B."/>
            <person name="Spatafora J.W."/>
            <person name="Crous P.W."/>
            <person name="Grigoriev I.V."/>
        </authorList>
    </citation>
    <scope>NUCLEOTIDE SEQUENCE</scope>
    <source>
        <strain evidence="2">CBS 394.84</strain>
    </source>
</reference>
<dbReference type="RefSeq" id="XP_040787405.1">
    <property type="nucleotide sequence ID" value="XM_040936004.1"/>
</dbReference>
<gene>
    <name evidence="2" type="ORF">K460DRAFT_394643</name>
</gene>
<dbReference type="AlphaFoldDB" id="A0A9P4GGB7"/>
<sequence length="691" mass="78336">MDAFLQSLANVPPGIDPEVLSEINALFLQSPQQGAPSRTDDAHSVSGMVEDTEMGSVNAVAVSPEKDTKSQPSPEEGKDEGIWEESEPSKLHPPRIVARYSYPSESRPMQKKRPRPLPAPPRLAPQPSLFSRIISYIGSYFDPEAAIIEYTDKEIAQQSQVSIEVQQVENHSSSEDKKVIRVVALVANGVEENGEMKAAPIEIKARHKRVRDIMKDHGASDCTDSDQKLKTDGIVVRITAMPLKPQTTGIRTPNAVTSLKVSTNRANRSKSYDGRISESCLVTRTTWPMPRWTTHRDYEPCFLDIALSIDPEDIVSHRVLPAMLFDFCGAKYIKKYISRRSNGSTLLILPASHCEHQGIRLIIRWMQTAYSCKTHNIVPAEFIEEFVDLCCAERALLVLNLQEEAESIRLRLEPLLLSEPTFAVFELKAVWKTLPRYSYWAEKVLDHIKLRLEKVIRMEKKHRDKVCCDTCGVRVLEDPYGHTDPSCLVAWMLSDETLRKAFGNYKNGRGPHLHTEFAEDGPPSTVRGIQEWILEVEDTKPYPFGQFPSEDRLIGDVKRKTPVFKDPGSIQEGYRLQWLDKGGYYIETVRKQHLATFTDRDIEPTEISRQWLISRGYRGGGDDGQPVQSPLYIREGGDRVRFAFRDGPLHEPKPIRPWETHLIVRRPWVFEDAAPQSPEESSDDEAECTTI</sequence>
<protein>
    <submittedName>
        <fullName evidence="2">Uncharacterized protein</fullName>
    </submittedName>
</protein>
<keyword evidence="3" id="KW-1185">Reference proteome</keyword>
<dbReference type="GeneID" id="63853255"/>
<evidence type="ECO:0000313" key="2">
    <source>
        <dbReference type="EMBL" id="KAF1844842.1"/>
    </source>
</evidence>
<name>A0A9P4GGB7_9PLEO</name>
<feature type="compositionally biased region" description="Basic and acidic residues" evidence="1">
    <location>
        <begin position="64"/>
        <end position="81"/>
    </location>
</feature>
<comment type="caution">
    <text evidence="2">The sequence shown here is derived from an EMBL/GenBank/DDBJ whole genome shotgun (WGS) entry which is preliminary data.</text>
</comment>
<dbReference type="OrthoDB" id="3796950at2759"/>
<evidence type="ECO:0000256" key="1">
    <source>
        <dbReference type="SAM" id="MobiDB-lite"/>
    </source>
</evidence>
<dbReference type="EMBL" id="ML976616">
    <property type="protein sequence ID" value="KAF1844842.1"/>
    <property type="molecule type" value="Genomic_DNA"/>
</dbReference>
<accession>A0A9P4GGB7</accession>
<proteinExistence type="predicted"/>
<feature type="region of interest" description="Disordered" evidence="1">
    <location>
        <begin position="30"/>
        <end position="124"/>
    </location>
</feature>
<organism evidence="2 3">
    <name type="scientific">Cucurbitaria berberidis CBS 394.84</name>
    <dbReference type="NCBI Taxonomy" id="1168544"/>
    <lineage>
        <taxon>Eukaryota</taxon>
        <taxon>Fungi</taxon>
        <taxon>Dikarya</taxon>
        <taxon>Ascomycota</taxon>
        <taxon>Pezizomycotina</taxon>
        <taxon>Dothideomycetes</taxon>
        <taxon>Pleosporomycetidae</taxon>
        <taxon>Pleosporales</taxon>
        <taxon>Pleosporineae</taxon>
        <taxon>Cucurbitariaceae</taxon>
        <taxon>Cucurbitaria</taxon>
    </lineage>
</organism>